<keyword evidence="1" id="KW-0479">Metal-binding</keyword>
<keyword evidence="1" id="KW-0862">Zinc</keyword>
<dbReference type="VEuPathDB" id="MicrosporidiaDB:Eint_100280"/>
<dbReference type="AlphaFoldDB" id="E0S9H0"/>
<dbReference type="RefSeq" id="XP_003073715.1">
    <property type="nucleotide sequence ID" value="XM_003073669.1"/>
</dbReference>
<dbReference type="GeneID" id="9699419"/>
<organism evidence="4 5">
    <name type="scientific">Encephalitozoon intestinalis (strain ATCC 50506)</name>
    <name type="common">Microsporidian parasite</name>
    <name type="synonym">Septata intestinalis</name>
    <dbReference type="NCBI Taxonomy" id="876142"/>
    <lineage>
        <taxon>Eukaryota</taxon>
        <taxon>Fungi</taxon>
        <taxon>Fungi incertae sedis</taxon>
        <taxon>Microsporidia</taxon>
        <taxon>Unikaryonidae</taxon>
        <taxon>Encephalitozoon</taxon>
    </lineage>
</organism>
<evidence type="ECO:0000313" key="5">
    <source>
        <dbReference type="Proteomes" id="UP000002313"/>
    </source>
</evidence>
<protein>
    <recommendedName>
        <fullName evidence="3">C2H2-type domain-containing protein</fullName>
    </recommendedName>
</protein>
<dbReference type="Proteomes" id="UP000002313">
    <property type="component" value="Chromosome X"/>
</dbReference>
<evidence type="ECO:0000259" key="3">
    <source>
        <dbReference type="PROSITE" id="PS50157"/>
    </source>
</evidence>
<evidence type="ECO:0000256" key="1">
    <source>
        <dbReference type="PROSITE-ProRule" id="PRU00042"/>
    </source>
</evidence>
<dbReference type="PROSITE" id="PS00028">
    <property type="entry name" value="ZINC_FINGER_C2H2_1"/>
    <property type="match status" value="1"/>
</dbReference>
<dbReference type="GO" id="GO:0008270">
    <property type="term" value="F:zinc ion binding"/>
    <property type="evidence" value="ECO:0007669"/>
    <property type="project" value="UniProtKB-KW"/>
</dbReference>
<dbReference type="OrthoDB" id="19329at2759"/>
<reference evidence="4 5" key="1">
    <citation type="journal article" date="2010" name="Nat. Commun.">
        <title>The complete sequence of the smallest known nuclear genome from the microsporidian Encephalitozoon intestinalis.</title>
        <authorList>
            <person name="Corradi N."/>
            <person name="Pombert J.-F."/>
            <person name="Farinelli L."/>
            <person name="Didier E.S."/>
            <person name="Keeling P.J."/>
        </authorList>
    </citation>
    <scope>NUCLEOTIDE SEQUENCE [LARGE SCALE GENOMIC DNA]</scope>
    <source>
        <strain evidence="4 5">ATCC 50506</strain>
    </source>
</reference>
<feature type="compositionally biased region" description="Basic and acidic residues" evidence="2">
    <location>
        <begin position="165"/>
        <end position="180"/>
    </location>
</feature>
<sequence>MKCSACQVEIEENIKAHYASEVHKINVKRQIYNAPPITIEEINGEQLSDDVSLEINGLETGEKCSSSKKYSRKRNSSKVVGCSPEAVCLFCEFPESNTHYRDHGLSDEEVAYIDNKVCYMCYEAFSERESLRRHISSGNHRNAMTDGVNLILESGKVIQGRGRNRSREEEPRRPESRERNMIVRSQAKEDRRAIIKNKNRLKISLSMNFQPRFKPDWMQ</sequence>
<keyword evidence="1" id="KW-0863">Zinc-finger</keyword>
<gene>
    <name evidence="4" type="ORF">Eint_100280</name>
</gene>
<keyword evidence="5" id="KW-1185">Reference proteome</keyword>
<evidence type="ECO:0000256" key="2">
    <source>
        <dbReference type="SAM" id="MobiDB-lite"/>
    </source>
</evidence>
<reference evidence="4 5" key="2">
    <citation type="journal article" date="2012" name="Proc. Natl. Acad. Sci. U.S.A.">
        <title>Gain and loss of multiple functionally related, horizontally transferred genes in the reduced genomes of two microsporidian parasites.</title>
        <authorList>
            <person name="Pombert J.-F."/>
            <person name="Selman M."/>
            <person name="Burki F."/>
            <person name="Bardell F.T."/>
            <person name="Farinelli L."/>
            <person name="Solter L.F."/>
            <person name="Whitman D.W."/>
            <person name="Weiss L.M."/>
            <person name="Corradi N."/>
            <person name="Keeling P.J."/>
        </authorList>
    </citation>
    <scope>NUCLEOTIDE SEQUENCE [LARGE SCALE GENOMIC DNA]</scope>
    <source>
        <strain evidence="4 5">ATCC 50506</strain>
    </source>
</reference>
<dbReference type="HOGENOM" id="CLU_112982_0_0_1"/>
<dbReference type="EMBL" id="CP001951">
    <property type="protein sequence ID" value="ADM12355.1"/>
    <property type="molecule type" value="Genomic_DNA"/>
</dbReference>
<evidence type="ECO:0000313" key="4">
    <source>
        <dbReference type="EMBL" id="ADM12355.1"/>
    </source>
</evidence>
<dbReference type="KEGG" id="ein:Eint_100280"/>
<dbReference type="InterPro" id="IPR013087">
    <property type="entry name" value="Znf_C2H2_type"/>
</dbReference>
<feature type="domain" description="C2H2-type" evidence="3">
    <location>
        <begin position="116"/>
        <end position="145"/>
    </location>
</feature>
<proteinExistence type="predicted"/>
<accession>E0S9H0</accession>
<feature type="region of interest" description="Disordered" evidence="2">
    <location>
        <begin position="158"/>
        <end position="180"/>
    </location>
</feature>
<name>E0S9H0_ENCIT</name>
<dbReference type="PROSITE" id="PS50157">
    <property type="entry name" value="ZINC_FINGER_C2H2_2"/>
    <property type="match status" value="1"/>
</dbReference>